<comment type="caution">
    <text evidence="1">The sequence shown here is derived from an EMBL/GenBank/DDBJ whole genome shotgun (WGS) entry which is preliminary data.</text>
</comment>
<accession>A0A1V3WDH2</accession>
<protein>
    <submittedName>
        <fullName evidence="1">Uncharacterized protein</fullName>
    </submittedName>
</protein>
<sequence length="82" mass="9216">METIFLGIVKVQDFADLVELTGLALHEVGVVAAVLFFEDLLAECRRHLPRRRITFSQTSFQSVEHASASTARLVIGHRYSPF</sequence>
<proteinExistence type="predicted"/>
<name>A0A1V3WDH2_MYCKA</name>
<dbReference type="EMBL" id="MVBN01000013">
    <property type="protein sequence ID" value="OOK64321.1"/>
    <property type="molecule type" value="Genomic_DNA"/>
</dbReference>
<dbReference type="RefSeq" id="WP_023364483.1">
    <property type="nucleotide sequence ID" value="NZ_BLYZ01000001.1"/>
</dbReference>
<reference evidence="1 2" key="1">
    <citation type="submission" date="2017-02" db="EMBL/GenBank/DDBJ databases">
        <title>Complete genome sequences of Mycobacterium kansasii strains isolated from rhesus macaques.</title>
        <authorList>
            <person name="Panda A."/>
            <person name="Nagaraj S."/>
            <person name="Zhao X."/>
            <person name="Tettelin H."/>
            <person name="Detolla L.J."/>
        </authorList>
    </citation>
    <scope>NUCLEOTIDE SEQUENCE [LARGE SCALE GENOMIC DNA]</scope>
    <source>
        <strain evidence="1 2">11-3469</strain>
    </source>
</reference>
<evidence type="ECO:0000313" key="2">
    <source>
        <dbReference type="Proteomes" id="UP000188532"/>
    </source>
</evidence>
<evidence type="ECO:0000313" key="1">
    <source>
        <dbReference type="EMBL" id="OOK64321.1"/>
    </source>
</evidence>
<gene>
    <name evidence="1" type="ORF">BZL29_8200</name>
</gene>
<dbReference type="Proteomes" id="UP000188532">
    <property type="component" value="Unassembled WGS sequence"/>
</dbReference>
<dbReference type="AlphaFoldDB" id="A0A1V3WDH2"/>
<organism evidence="1 2">
    <name type="scientific">Mycobacterium kansasii</name>
    <dbReference type="NCBI Taxonomy" id="1768"/>
    <lineage>
        <taxon>Bacteria</taxon>
        <taxon>Bacillati</taxon>
        <taxon>Actinomycetota</taxon>
        <taxon>Actinomycetes</taxon>
        <taxon>Mycobacteriales</taxon>
        <taxon>Mycobacteriaceae</taxon>
        <taxon>Mycobacterium</taxon>
    </lineage>
</organism>